<dbReference type="Gene3D" id="3.40.190.10">
    <property type="entry name" value="Periplasmic binding protein-like II"/>
    <property type="match status" value="2"/>
</dbReference>
<sequence>METVHHIFFSPLYIADGLGYFKDQGIRVEYTASQGGDKAMAALLSGEMDIALVGPEAAIYVQGSQSPTKVKMFCGLTTSDGTFLVSRDDKPFDWKDLMGKTILTFRRGTTPALFLDEALRQHGLDPAKDVNLVGNIGIPARIGAFLSGQGDYATFFELDASKLEKEKKGVVVASIGKAVGPIDYTAFMATDAYLAKNPEVARGWTKAIGRALEWMAVSTPAEAAKLLAPFFPGVSLDLIESAVDRQRMSGLWKRTPEIRPEAVEALQKLQVTGGVLKESQKVSYDSVVTRQFFDAGAK</sequence>
<comment type="caution">
    <text evidence="5">The sequence shown here is derived from an EMBL/GenBank/DDBJ whole genome shotgun (WGS) entry which is preliminary data.</text>
</comment>
<comment type="subcellular location">
    <subcellularLocation>
        <location evidence="1">Periplasm</location>
    </subcellularLocation>
</comment>
<reference evidence="5 6" key="1">
    <citation type="submission" date="2016-03" db="EMBL/GenBank/DDBJ databases">
        <title>Draft Genome Sequence of the Strain BR 10245 (Bradyrhizobium sp.) isolated from nodules of Centrolobium paraense.</title>
        <authorList>
            <person name="Simoes-Araujo J.L.Sr."/>
            <person name="Barauna A.C."/>
            <person name="Silva K."/>
            <person name="Zilli J.E."/>
        </authorList>
    </citation>
    <scope>NUCLEOTIDE SEQUENCE [LARGE SCALE GENOMIC DNA]</scope>
    <source>
        <strain evidence="5 6">BR 10245</strain>
    </source>
</reference>
<dbReference type="EMBL" id="LUUB01000074">
    <property type="protein sequence ID" value="OAF06707.1"/>
    <property type="molecule type" value="Genomic_DNA"/>
</dbReference>
<keyword evidence="3" id="KW-0732">Signal</keyword>
<evidence type="ECO:0000256" key="3">
    <source>
        <dbReference type="ARBA" id="ARBA00022729"/>
    </source>
</evidence>
<dbReference type="Pfam" id="PF09084">
    <property type="entry name" value="NMT1"/>
    <property type="match status" value="1"/>
</dbReference>
<organism evidence="5 6">
    <name type="scientific">Bradyrhizobium centrolobii</name>
    <dbReference type="NCBI Taxonomy" id="1505087"/>
    <lineage>
        <taxon>Bacteria</taxon>
        <taxon>Pseudomonadati</taxon>
        <taxon>Pseudomonadota</taxon>
        <taxon>Alphaproteobacteria</taxon>
        <taxon>Hyphomicrobiales</taxon>
        <taxon>Nitrobacteraceae</taxon>
        <taxon>Bradyrhizobium</taxon>
    </lineage>
</organism>
<dbReference type="Proteomes" id="UP000076959">
    <property type="component" value="Unassembled WGS sequence"/>
</dbReference>
<dbReference type="PANTHER" id="PTHR30024:SF47">
    <property type="entry name" value="TAURINE-BINDING PERIPLASMIC PROTEIN"/>
    <property type="match status" value="1"/>
</dbReference>
<dbReference type="PANTHER" id="PTHR30024">
    <property type="entry name" value="ALIPHATIC SULFONATES-BINDING PROTEIN-RELATED"/>
    <property type="match status" value="1"/>
</dbReference>
<gene>
    <name evidence="5" type="ORF">AYJ54_19430</name>
</gene>
<dbReference type="STRING" id="1505087.AYJ54_19430"/>
<proteinExistence type="inferred from homology"/>
<keyword evidence="6" id="KW-1185">Reference proteome</keyword>
<feature type="domain" description="SsuA/THI5-like" evidence="4">
    <location>
        <begin position="9"/>
        <end position="222"/>
    </location>
</feature>
<evidence type="ECO:0000313" key="5">
    <source>
        <dbReference type="EMBL" id="OAF06707.1"/>
    </source>
</evidence>
<dbReference type="AlphaFoldDB" id="A0A176YJ41"/>
<evidence type="ECO:0000259" key="4">
    <source>
        <dbReference type="Pfam" id="PF09084"/>
    </source>
</evidence>
<name>A0A176YJ41_9BRAD</name>
<accession>A0A176YJ41</accession>
<dbReference type="GO" id="GO:0042597">
    <property type="term" value="C:periplasmic space"/>
    <property type="evidence" value="ECO:0007669"/>
    <property type="project" value="UniProtKB-SubCell"/>
</dbReference>
<comment type="similarity">
    <text evidence="2">Belongs to the bacterial solute-binding protein SsuA/TauA family.</text>
</comment>
<evidence type="ECO:0000256" key="1">
    <source>
        <dbReference type="ARBA" id="ARBA00004418"/>
    </source>
</evidence>
<evidence type="ECO:0000256" key="2">
    <source>
        <dbReference type="ARBA" id="ARBA00010742"/>
    </source>
</evidence>
<dbReference type="OrthoDB" id="9806288at2"/>
<protein>
    <submittedName>
        <fullName evidence="5">ABC transporter substrate-binding protein</fullName>
    </submittedName>
</protein>
<dbReference type="SUPFAM" id="SSF53850">
    <property type="entry name" value="Periplasmic binding protein-like II"/>
    <property type="match status" value="1"/>
</dbReference>
<evidence type="ECO:0000313" key="6">
    <source>
        <dbReference type="Proteomes" id="UP000076959"/>
    </source>
</evidence>
<dbReference type="InterPro" id="IPR015168">
    <property type="entry name" value="SsuA/THI5"/>
</dbReference>